<dbReference type="EMBL" id="NAJQ01000263">
    <property type="protein sequence ID" value="TKA73467.1"/>
    <property type="molecule type" value="Genomic_DNA"/>
</dbReference>
<dbReference type="InterPro" id="IPR015943">
    <property type="entry name" value="WD40/YVTN_repeat-like_dom_sf"/>
</dbReference>
<evidence type="ECO:0000256" key="1">
    <source>
        <dbReference type="ARBA" id="ARBA00005564"/>
    </source>
</evidence>
<dbReference type="Pfam" id="PF10282">
    <property type="entry name" value="Lactonase"/>
    <property type="match status" value="1"/>
</dbReference>
<accession>A0A4U0XC71</accession>
<gene>
    <name evidence="3" type="ORF">B0A55_05951</name>
</gene>
<keyword evidence="2" id="KW-0732">Signal</keyword>
<protein>
    <recommendedName>
        <fullName evidence="5">6-phosphogluconolactonase</fullName>
    </recommendedName>
</protein>
<reference evidence="3 4" key="1">
    <citation type="submission" date="2017-03" db="EMBL/GenBank/DDBJ databases">
        <title>Genomes of endolithic fungi from Antarctica.</title>
        <authorList>
            <person name="Coleine C."/>
            <person name="Masonjones S."/>
            <person name="Stajich J.E."/>
        </authorList>
    </citation>
    <scope>NUCLEOTIDE SEQUENCE [LARGE SCALE GENOMIC DNA]</scope>
    <source>
        <strain evidence="3 4">CCFEE 5184</strain>
    </source>
</reference>
<dbReference type="OrthoDB" id="9972196at2759"/>
<dbReference type="STRING" id="329884.A0A4U0XC71"/>
<sequence>MRFQLITALSVAATVSATNFFVSDYSGNVTTFSLTANNGTYALAQTFQTTECAPNPSWLTVDINRGLLFCLNEGLETVNGSLSSFTINRDGSLTHVKNETTISGPVNRVIYGNAAGQRAIALAHYTGSAVSSWLLQGEGKFELNQNLPYTLAQPGPNAARQDAPHEHEAITDPTGQYILVPDLGADLVRVFGWDVTTLVLKTLAPLKAAPGSGPRHAAFWNPYAVTGAGSPTYLYLVSELASTVTGYAVTYLPNGGGLNFTEVYKSSTYGLLNQPEGNAPAEVHVTPDNRFLVISNRNNTSFNLPESDGTVVPSDSLTTFRPLNDGTLAWVQIWPSGGLYPRQFSIDGTGSFVAVSNQYSQNVAILSRDVATGLIGEPIARMSVPGNTTCIMWDEWNA</sequence>
<proteinExistence type="inferred from homology"/>
<comment type="similarity">
    <text evidence="1">Belongs to the cycloisomerase 2 family.</text>
</comment>
<dbReference type="InterPro" id="IPR019405">
    <property type="entry name" value="Lactonase_7-beta_prop"/>
</dbReference>
<feature type="chain" id="PRO_5020273695" description="6-phosphogluconolactonase" evidence="2">
    <location>
        <begin position="18"/>
        <end position="398"/>
    </location>
</feature>
<dbReference type="PANTHER" id="PTHR30344:SF1">
    <property type="entry name" value="6-PHOSPHOGLUCONOLACTONASE"/>
    <property type="match status" value="1"/>
</dbReference>
<dbReference type="InterPro" id="IPR050282">
    <property type="entry name" value="Cycloisomerase_2"/>
</dbReference>
<keyword evidence="4" id="KW-1185">Reference proteome</keyword>
<evidence type="ECO:0000313" key="3">
    <source>
        <dbReference type="EMBL" id="TKA73467.1"/>
    </source>
</evidence>
<dbReference type="PANTHER" id="PTHR30344">
    <property type="entry name" value="6-PHOSPHOGLUCONOLACTONASE-RELATED"/>
    <property type="match status" value="1"/>
</dbReference>
<dbReference type="GO" id="GO:0017057">
    <property type="term" value="F:6-phosphogluconolactonase activity"/>
    <property type="evidence" value="ECO:0007669"/>
    <property type="project" value="TreeGrafter"/>
</dbReference>
<evidence type="ECO:0000313" key="4">
    <source>
        <dbReference type="Proteomes" id="UP000309340"/>
    </source>
</evidence>
<dbReference type="Gene3D" id="2.130.10.10">
    <property type="entry name" value="YVTN repeat-like/Quinoprotein amine dehydrogenase"/>
    <property type="match status" value="1"/>
</dbReference>
<organism evidence="3 4">
    <name type="scientific">Friedmanniomyces simplex</name>
    <dbReference type="NCBI Taxonomy" id="329884"/>
    <lineage>
        <taxon>Eukaryota</taxon>
        <taxon>Fungi</taxon>
        <taxon>Dikarya</taxon>
        <taxon>Ascomycota</taxon>
        <taxon>Pezizomycotina</taxon>
        <taxon>Dothideomycetes</taxon>
        <taxon>Dothideomycetidae</taxon>
        <taxon>Mycosphaerellales</taxon>
        <taxon>Teratosphaeriaceae</taxon>
        <taxon>Friedmanniomyces</taxon>
    </lineage>
</organism>
<comment type="caution">
    <text evidence="3">The sequence shown here is derived from an EMBL/GenBank/DDBJ whole genome shotgun (WGS) entry which is preliminary data.</text>
</comment>
<evidence type="ECO:0000256" key="2">
    <source>
        <dbReference type="SAM" id="SignalP"/>
    </source>
</evidence>
<dbReference type="InterPro" id="IPR011045">
    <property type="entry name" value="N2O_reductase_N"/>
</dbReference>
<dbReference type="Proteomes" id="UP000309340">
    <property type="component" value="Unassembled WGS sequence"/>
</dbReference>
<evidence type="ECO:0008006" key="5">
    <source>
        <dbReference type="Google" id="ProtNLM"/>
    </source>
</evidence>
<name>A0A4U0XC71_9PEZI</name>
<feature type="signal peptide" evidence="2">
    <location>
        <begin position="1"/>
        <end position="17"/>
    </location>
</feature>
<dbReference type="SUPFAM" id="SSF50974">
    <property type="entry name" value="Nitrous oxide reductase, N-terminal domain"/>
    <property type="match status" value="1"/>
</dbReference>
<dbReference type="AlphaFoldDB" id="A0A4U0XC71"/>